<dbReference type="GO" id="GO:0004356">
    <property type="term" value="F:glutamine synthetase activity"/>
    <property type="evidence" value="ECO:0007669"/>
    <property type="project" value="UniProtKB-EC"/>
</dbReference>
<gene>
    <name evidence="6" type="ORF">HNQ80_002382</name>
</gene>
<dbReference type="PANTHER" id="PTHR43407">
    <property type="entry name" value="GLUTAMINE SYNTHETASE"/>
    <property type="match status" value="1"/>
</dbReference>
<dbReference type="PROSITE" id="PS51987">
    <property type="entry name" value="GS_CATALYTIC"/>
    <property type="match status" value="1"/>
</dbReference>
<evidence type="ECO:0000256" key="2">
    <source>
        <dbReference type="ARBA" id="ARBA00012937"/>
    </source>
</evidence>
<dbReference type="GO" id="GO:0006542">
    <property type="term" value="P:glutamine biosynthetic process"/>
    <property type="evidence" value="ECO:0007669"/>
    <property type="project" value="TreeGrafter"/>
</dbReference>
<evidence type="ECO:0000256" key="4">
    <source>
        <dbReference type="RuleBase" id="RU000384"/>
    </source>
</evidence>
<organism evidence="6 7">
    <name type="scientific">Anaerosolibacter carboniphilus</name>
    <dbReference type="NCBI Taxonomy" id="1417629"/>
    <lineage>
        <taxon>Bacteria</taxon>
        <taxon>Bacillati</taxon>
        <taxon>Bacillota</taxon>
        <taxon>Clostridia</taxon>
        <taxon>Peptostreptococcales</taxon>
        <taxon>Thermotaleaceae</taxon>
        <taxon>Anaerosolibacter</taxon>
    </lineage>
</organism>
<dbReference type="Pfam" id="PF00120">
    <property type="entry name" value="Gln-synt_C"/>
    <property type="match status" value="1"/>
</dbReference>
<keyword evidence="6" id="KW-0436">Ligase</keyword>
<dbReference type="Proteomes" id="UP000579281">
    <property type="component" value="Unassembled WGS sequence"/>
</dbReference>
<dbReference type="PANTHER" id="PTHR43407:SF1">
    <property type="entry name" value="LENGSIN"/>
    <property type="match status" value="1"/>
</dbReference>
<proteinExistence type="inferred from homology"/>
<comment type="caution">
    <text evidence="6">The sequence shown here is derived from an EMBL/GenBank/DDBJ whole genome shotgun (WGS) entry which is preliminary data.</text>
</comment>
<evidence type="ECO:0000256" key="3">
    <source>
        <dbReference type="PROSITE-ProRule" id="PRU01331"/>
    </source>
</evidence>
<reference evidence="6 7" key="1">
    <citation type="submission" date="2020-08" db="EMBL/GenBank/DDBJ databases">
        <title>Genomic Encyclopedia of Type Strains, Phase IV (KMG-IV): sequencing the most valuable type-strain genomes for metagenomic binning, comparative biology and taxonomic classification.</title>
        <authorList>
            <person name="Goeker M."/>
        </authorList>
    </citation>
    <scope>NUCLEOTIDE SEQUENCE [LARGE SCALE GENOMIC DNA]</scope>
    <source>
        <strain evidence="6 7">DSM 103526</strain>
    </source>
</reference>
<dbReference type="GO" id="GO:0005737">
    <property type="term" value="C:cytoplasm"/>
    <property type="evidence" value="ECO:0007669"/>
    <property type="project" value="TreeGrafter"/>
</dbReference>
<dbReference type="AlphaFoldDB" id="A0A841KSA4"/>
<dbReference type="GO" id="GO:0016020">
    <property type="term" value="C:membrane"/>
    <property type="evidence" value="ECO:0007669"/>
    <property type="project" value="TreeGrafter"/>
</dbReference>
<accession>A0A841KSA4</accession>
<evidence type="ECO:0000259" key="5">
    <source>
        <dbReference type="PROSITE" id="PS51987"/>
    </source>
</evidence>
<dbReference type="EMBL" id="JACHEN010000013">
    <property type="protein sequence ID" value="MBB6216283.1"/>
    <property type="molecule type" value="Genomic_DNA"/>
</dbReference>
<keyword evidence="7" id="KW-1185">Reference proteome</keyword>
<evidence type="ECO:0000313" key="7">
    <source>
        <dbReference type="Proteomes" id="UP000579281"/>
    </source>
</evidence>
<dbReference type="SUPFAM" id="SSF55931">
    <property type="entry name" value="Glutamine synthetase/guanido kinase"/>
    <property type="match status" value="1"/>
</dbReference>
<dbReference type="SMART" id="SM01230">
    <property type="entry name" value="Gln-synt_C"/>
    <property type="match status" value="1"/>
</dbReference>
<dbReference type="EC" id="6.3.1.2" evidence="2"/>
<evidence type="ECO:0000256" key="1">
    <source>
        <dbReference type="ARBA" id="ARBA00009897"/>
    </source>
</evidence>
<name>A0A841KSA4_9FIRM</name>
<dbReference type="Gene3D" id="3.30.590.10">
    <property type="entry name" value="Glutamine synthetase/guanido kinase, catalytic domain"/>
    <property type="match status" value="1"/>
</dbReference>
<dbReference type="RefSeq" id="WP_184310818.1">
    <property type="nucleotide sequence ID" value="NZ_JACHEN010000013.1"/>
</dbReference>
<protein>
    <recommendedName>
        <fullName evidence="2">glutamine synthetase</fullName>
        <ecNumber evidence="2">6.3.1.2</ecNumber>
    </recommendedName>
</protein>
<dbReference type="GO" id="GO:0019740">
    <property type="term" value="P:nitrogen utilization"/>
    <property type="evidence" value="ECO:0007669"/>
    <property type="project" value="TreeGrafter"/>
</dbReference>
<comment type="similarity">
    <text evidence="1 3 4">Belongs to the glutamine synthetase family.</text>
</comment>
<dbReference type="InterPro" id="IPR008146">
    <property type="entry name" value="Gln_synth_cat_dom"/>
</dbReference>
<dbReference type="InterPro" id="IPR014746">
    <property type="entry name" value="Gln_synth/guanido_kin_cat_dom"/>
</dbReference>
<feature type="domain" description="GS catalytic" evidence="5">
    <location>
        <begin position="162"/>
        <end position="565"/>
    </location>
</feature>
<evidence type="ECO:0000313" key="6">
    <source>
        <dbReference type="EMBL" id="MBB6216283.1"/>
    </source>
</evidence>
<sequence>MSSEILSSEKGKLVFLIPASQHSPEEVSSILKQHPEIKFVSLVGVDLGGNDTDEKIPVELFIEDVESFLTYGVQTDGSSVVLPDIASLNDARVDIIPDSTVNWFVDYNFDNIDEVTGYPIGTLRIPSFLIHNDTARVDSRSVLAAAVDHFKSQVLTLVKENPYVLENIGISSADDIADIVLTSATELEFWVKTPEEIADVEKLSTSQGLKEQYWKRTVGPVRTALENTLTLMDEYGLGVEMGHKEVGGVQAKVAGNGHYNHIMEQLEIDWKYSTTLQAADNELLARQLVQETFTGYGLEVTFNAKPIEGVAGSGEHTHVGVAAKLKNGKVKNLFSPANITADYMSPIGWGALMGLLKNYEVVNPFVSSTNDSLNRLKPGFEAPVCIVASVGHTVETPSRNRTILTGLVRDMANPLATRFEVRSPNPTCNTYLILAAIYQTMLDGITAAIKAGKTAKELEADFSKGLGDEKFYLEKDRAYRSEDDVFEHFTEEERNAFFGKPPATVWENLVSFQNYPNKKSVLLQGGVFTEKIIHSYKLATLTQWATELTQRLIPDNMDFVRSCKKLHGSENVSDLDVVNWEKINQLRNDLMKDSLSKKSLFTQIREAVESGDYDTASKLQLEMNQTIGTLKNLYAVYRRNLIELA</sequence>